<dbReference type="PANTHER" id="PTHR12411">
    <property type="entry name" value="CYSTEINE PROTEASE FAMILY C1-RELATED"/>
    <property type="match status" value="1"/>
</dbReference>
<evidence type="ECO:0000256" key="6">
    <source>
        <dbReference type="ARBA" id="ARBA00023157"/>
    </source>
</evidence>
<evidence type="ECO:0000256" key="4">
    <source>
        <dbReference type="ARBA" id="ARBA00022807"/>
    </source>
</evidence>
<accession>A0AAD6FMU0</accession>
<dbReference type="GO" id="GO:0006508">
    <property type="term" value="P:proteolysis"/>
    <property type="evidence" value="ECO:0007669"/>
    <property type="project" value="UniProtKB-KW"/>
</dbReference>
<dbReference type="SUPFAM" id="SSF54001">
    <property type="entry name" value="Cysteine proteinases"/>
    <property type="match status" value="1"/>
</dbReference>
<evidence type="ECO:0000256" key="2">
    <source>
        <dbReference type="ARBA" id="ARBA00022670"/>
    </source>
</evidence>
<dbReference type="GO" id="GO:0008234">
    <property type="term" value="F:cysteine-type peptidase activity"/>
    <property type="evidence" value="ECO:0007669"/>
    <property type="project" value="UniProtKB-KW"/>
</dbReference>
<evidence type="ECO:0000256" key="1">
    <source>
        <dbReference type="ARBA" id="ARBA00008455"/>
    </source>
</evidence>
<dbReference type="Gene3D" id="3.90.70.10">
    <property type="entry name" value="Cysteine proteinases"/>
    <property type="match status" value="1"/>
</dbReference>
<feature type="domain" description="Cathepsin propeptide inhibitor" evidence="8">
    <location>
        <begin position="18"/>
        <end position="56"/>
    </location>
</feature>
<sequence>MPGNSSLEGPTTQLSAGKIWLNNRRLVQKHNIMADQSIKSYCLGMTYFADVENEEYRRLIFQGCLGFFNTSLPQTGSAFLRLPEGFDLPDSVDWKDKGYVTEVKDQKQCGSCWAFSAVCTNITLGII</sequence>
<dbReference type="InterPro" id="IPR013128">
    <property type="entry name" value="Peptidase_C1A"/>
</dbReference>
<keyword evidence="3" id="KW-0378">Hydrolase</keyword>
<name>A0AAD6FMU0_9TELE</name>
<dbReference type="PROSITE" id="PS00139">
    <property type="entry name" value="THIOL_PROTEASE_CYS"/>
    <property type="match status" value="1"/>
</dbReference>
<dbReference type="EMBL" id="JAPTMU010000008">
    <property type="protein sequence ID" value="KAJ4938984.1"/>
    <property type="molecule type" value="Genomic_DNA"/>
</dbReference>
<evidence type="ECO:0000256" key="5">
    <source>
        <dbReference type="ARBA" id="ARBA00023145"/>
    </source>
</evidence>
<keyword evidence="10" id="KW-1185">Reference proteome</keyword>
<feature type="domain" description="Peptidase C1A papain C-terminal" evidence="7">
    <location>
        <begin position="88"/>
        <end position="118"/>
    </location>
</feature>
<protein>
    <submittedName>
        <fullName evidence="9">Uncharacterized protein</fullName>
    </submittedName>
</protein>
<dbReference type="InterPro" id="IPR038765">
    <property type="entry name" value="Papain-like_cys_pep_sf"/>
</dbReference>
<keyword evidence="4" id="KW-0788">Thiol protease</keyword>
<keyword evidence="2" id="KW-0645">Protease</keyword>
<dbReference type="Pfam" id="PF00112">
    <property type="entry name" value="Peptidase_C1"/>
    <property type="match status" value="1"/>
</dbReference>
<dbReference type="Pfam" id="PF08246">
    <property type="entry name" value="Inhibitor_I29"/>
    <property type="match status" value="1"/>
</dbReference>
<dbReference type="InterPro" id="IPR000668">
    <property type="entry name" value="Peptidase_C1A_C"/>
</dbReference>
<comment type="similarity">
    <text evidence="1">Belongs to the peptidase C1 family.</text>
</comment>
<dbReference type="InterPro" id="IPR013201">
    <property type="entry name" value="Prot_inhib_I29"/>
</dbReference>
<reference evidence="9" key="1">
    <citation type="submission" date="2022-11" db="EMBL/GenBank/DDBJ databases">
        <title>Chromosome-level genome of Pogonophryne albipinna.</title>
        <authorList>
            <person name="Jo E."/>
        </authorList>
    </citation>
    <scope>NUCLEOTIDE SEQUENCE</scope>
    <source>
        <strain evidence="9">SGF0006</strain>
        <tissue evidence="9">Muscle</tissue>
    </source>
</reference>
<keyword evidence="5" id="KW-0865">Zymogen</keyword>
<keyword evidence="6" id="KW-1015">Disulfide bond</keyword>
<evidence type="ECO:0000313" key="9">
    <source>
        <dbReference type="EMBL" id="KAJ4938984.1"/>
    </source>
</evidence>
<dbReference type="InterPro" id="IPR000169">
    <property type="entry name" value="Pept_cys_AS"/>
</dbReference>
<evidence type="ECO:0000313" key="10">
    <source>
        <dbReference type="Proteomes" id="UP001219934"/>
    </source>
</evidence>
<evidence type="ECO:0000259" key="8">
    <source>
        <dbReference type="Pfam" id="PF08246"/>
    </source>
</evidence>
<organism evidence="9 10">
    <name type="scientific">Pogonophryne albipinna</name>
    <dbReference type="NCBI Taxonomy" id="1090488"/>
    <lineage>
        <taxon>Eukaryota</taxon>
        <taxon>Metazoa</taxon>
        <taxon>Chordata</taxon>
        <taxon>Craniata</taxon>
        <taxon>Vertebrata</taxon>
        <taxon>Euteleostomi</taxon>
        <taxon>Actinopterygii</taxon>
        <taxon>Neopterygii</taxon>
        <taxon>Teleostei</taxon>
        <taxon>Neoteleostei</taxon>
        <taxon>Acanthomorphata</taxon>
        <taxon>Eupercaria</taxon>
        <taxon>Perciformes</taxon>
        <taxon>Notothenioidei</taxon>
        <taxon>Pogonophryne</taxon>
    </lineage>
</organism>
<dbReference type="Proteomes" id="UP001219934">
    <property type="component" value="Unassembled WGS sequence"/>
</dbReference>
<dbReference type="AlphaFoldDB" id="A0AAD6FMU0"/>
<proteinExistence type="inferred from homology"/>
<evidence type="ECO:0000259" key="7">
    <source>
        <dbReference type="Pfam" id="PF00112"/>
    </source>
</evidence>
<gene>
    <name evidence="9" type="ORF">JOQ06_028447</name>
</gene>
<evidence type="ECO:0000256" key="3">
    <source>
        <dbReference type="ARBA" id="ARBA00022801"/>
    </source>
</evidence>
<comment type="caution">
    <text evidence="9">The sequence shown here is derived from an EMBL/GenBank/DDBJ whole genome shotgun (WGS) entry which is preliminary data.</text>
</comment>